<evidence type="ECO:0000313" key="5">
    <source>
        <dbReference type="RefSeq" id="XP_013407714.1"/>
    </source>
</evidence>
<dbReference type="PROSITE" id="PS52001">
    <property type="entry name" value="AD"/>
    <property type="match status" value="1"/>
</dbReference>
<dbReference type="STRING" id="7574.A0A1S3IPE6"/>
<dbReference type="PANTHER" id="PTHR13542">
    <property type="entry name" value="LSM12 HOMOLOG"/>
    <property type="match status" value="1"/>
</dbReference>
<dbReference type="RefSeq" id="XP_013407714.1">
    <property type="nucleotide sequence ID" value="XM_013552260.2"/>
</dbReference>
<dbReference type="CDD" id="cd01735">
    <property type="entry name" value="LSm12_N"/>
    <property type="match status" value="1"/>
</dbReference>
<feature type="domain" description="AD" evidence="2">
    <location>
        <begin position="82"/>
        <end position="179"/>
    </location>
</feature>
<protein>
    <submittedName>
        <fullName evidence="4 5">Protein LSM12 homolog A</fullName>
    </submittedName>
</protein>
<dbReference type="KEGG" id="lak:106171790"/>
<dbReference type="InterPro" id="IPR047574">
    <property type="entry name" value="AD"/>
</dbReference>
<evidence type="ECO:0000259" key="2">
    <source>
        <dbReference type="PROSITE" id="PS52001"/>
    </source>
</evidence>
<evidence type="ECO:0000313" key="4">
    <source>
        <dbReference type="RefSeq" id="XP_013399948.1"/>
    </source>
</evidence>
<dbReference type="Pfam" id="PF09793">
    <property type="entry name" value="AD"/>
    <property type="match status" value="1"/>
</dbReference>
<organism evidence="3 4">
    <name type="scientific">Lingula anatina</name>
    <name type="common">Brachiopod</name>
    <name type="synonym">Lingula unguis</name>
    <dbReference type="NCBI Taxonomy" id="7574"/>
    <lineage>
        <taxon>Eukaryota</taxon>
        <taxon>Metazoa</taxon>
        <taxon>Spiralia</taxon>
        <taxon>Lophotrochozoa</taxon>
        <taxon>Brachiopoda</taxon>
        <taxon>Linguliformea</taxon>
        <taxon>Lingulata</taxon>
        <taxon>Lingulida</taxon>
        <taxon>Linguloidea</taxon>
        <taxon>Lingulidae</taxon>
        <taxon>Lingula</taxon>
    </lineage>
</organism>
<feature type="region of interest" description="Disordered" evidence="1">
    <location>
        <begin position="174"/>
        <end position="207"/>
    </location>
</feature>
<dbReference type="GeneID" id="106171790"/>
<dbReference type="SMART" id="SM00995">
    <property type="entry name" value="AD"/>
    <property type="match status" value="1"/>
</dbReference>
<dbReference type="InterPro" id="IPR039683">
    <property type="entry name" value="Lsm12-like"/>
</dbReference>
<dbReference type="Pfam" id="PF21166">
    <property type="entry name" value="LSM12_LSM"/>
    <property type="match status" value="1"/>
</dbReference>
<dbReference type="InterPro" id="IPR019181">
    <property type="entry name" value="LSM12_ABD"/>
</dbReference>
<evidence type="ECO:0000313" key="3">
    <source>
        <dbReference type="Proteomes" id="UP000085678"/>
    </source>
</evidence>
<keyword evidence="3" id="KW-1185">Reference proteome</keyword>
<feature type="compositionally biased region" description="Low complexity" evidence="1">
    <location>
        <begin position="182"/>
        <end position="201"/>
    </location>
</feature>
<proteinExistence type="predicted"/>
<dbReference type="Proteomes" id="UP000085678">
    <property type="component" value="Unplaced"/>
</dbReference>
<dbReference type="RefSeq" id="XP_013399948.1">
    <property type="nucleotide sequence ID" value="XM_013544494.2"/>
</dbReference>
<dbReference type="AlphaFoldDB" id="A0A1S3IPE6"/>
<dbReference type="KEGG" id="lak:106166075"/>
<evidence type="ECO:0000256" key="1">
    <source>
        <dbReference type="SAM" id="MobiDB-lite"/>
    </source>
</evidence>
<dbReference type="InterPro" id="IPR048478">
    <property type="entry name" value="LSM12_LSM"/>
</dbReference>
<accession>A0A1S3IPE6</accession>
<reference evidence="4 5" key="1">
    <citation type="submission" date="2025-04" db="UniProtKB">
        <authorList>
            <consortium name="RefSeq"/>
        </authorList>
    </citation>
    <scope>IDENTIFICATION</scope>
    <source>
        <tissue evidence="4 5">Gonads</tissue>
    </source>
</reference>
<dbReference type="OrthoDB" id="1057137at2759"/>
<sequence>MKINMAESDYFNVGSIVACNTCYGQKIQGEVVAFDHTTKMLVLKSPSGPGRQGLYDMRMLNLNMVSEIDLIKECSDPPSTLTNLNFNKLQQRVRATSEEKRRKVKYVGIGVTPEGQKLFNAITKTINDVHWENQKIIVMDQVVILPPYGLENCKPINQAQEKAAQHVKKIIEKHIRDQESASSSTTSSQPSSSSPSPSPQSNRSPEQ</sequence>
<dbReference type="GeneID" id="106166075"/>
<gene>
    <name evidence="4" type="primary">LOC106166075</name>
    <name evidence="5" type="synonym">LOC106171790</name>
</gene>
<name>A0A1S3IPE6_LINAN</name>